<reference evidence="1 2" key="1">
    <citation type="submission" date="2024-02" db="EMBL/GenBank/DDBJ databases">
        <title>High-quality chromosome-scale genome assembly of Pensacola bahiagrass (Paspalum notatum Flugge var. saurae).</title>
        <authorList>
            <person name="Vega J.M."/>
            <person name="Podio M."/>
            <person name="Orjuela J."/>
            <person name="Siena L.A."/>
            <person name="Pessino S.C."/>
            <person name="Combes M.C."/>
            <person name="Mariac C."/>
            <person name="Albertini E."/>
            <person name="Pupilli F."/>
            <person name="Ortiz J.P.A."/>
            <person name="Leblanc O."/>
        </authorList>
    </citation>
    <scope>NUCLEOTIDE SEQUENCE [LARGE SCALE GENOMIC DNA]</scope>
    <source>
        <strain evidence="1">R1</strain>
        <tissue evidence="1">Leaf</tissue>
    </source>
</reference>
<evidence type="ECO:0000313" key="1">
    <source>
        <dbReference type="EMBL" id="WVZ63479.1"/>
    </source>
</evidence>
<organism evidence="1 2">
    <name type="scientific">Paspalum notatum var. saurae</name>
    <dbReference type="NCBI Taxonomy" id="547442"/>
    <lineage>
        <taxon>Eukaryota</taxon>
        <taxon>Viridiplantae</taxon>
        <taxon>Streptophyta</taxon>
        <taxon>Embryophyta</taxon>
        <taxon>Tracheophyta</taxon>
        <taxon>Spermatophyta</taxon>
        <taxon>Magnoliopsida</taxon>
        <taxon>Liliopsida</taxon>
        <taxon>Poales</taxon>
        <taxon>Poaceae</taxon>
        <taxon>PACMAD clade</taxon>
        <taxon>Panicoideae</taxon>
        <taxon>Andropogonodae</taxon>
        <taxon>Paspaleae</taxon>
        <taxon>Paspalinae</taxon>
        <taxon>Paspalum</taxon>
    </lineage>
</organism>
<proteinExistence type="predicted"/>
<protein>
    <submittedName>
        <fullName evidence="1">Uncharacterized protein</fullName>
    </submittedName>
</protein>
<keyword evidence="2" id="KW-1185">Reference proteome</keyword>
<dbReference type="PANTHER" id="PTHR36617">
    <property type="entry name" value="PROTEIN, PUTATIVE-RELATED"/>
    <property type="match status" value="1"/>
</dbReference>
<dbReference type="AlphaFoldDB" id="A0AAQ3SYX1"/>
<dbReference type="EMBL" id="CP144747">
    <property type="protein sequence ID" value="WVZ63479.1"/>
    <property type="molecule type" value="Genomic_DNA"/>
</dbReference>
<dbReference type="Proteomes" id="UP001341281">
    <property type="component" value="Chromosome 03"/>
</dbReference>
<dbReference type="PANTHER" id="PTHR36617:SF5">
    <property type="entry name" value="OS05G0421675 PROTEIN"/>
    <property type="match status" value="1"/>
</dbReference>
<sequence length="165" mass="19669">MVSSILMELILHNKYLGSKLLLQVKWKPGDSHFFSRIMKFGSFIVMDGSQIHFWEDKWLGQKTLREQYPCPYNIARSKKCNYCRSSRHITTNISWRRDLGVDWNRLFRHNANLALLQKPNIFLMGNGWFIVKSHYQTLIHAEMPNSNNRTWKLKVPQKIMICLWV</sequence>
<accession>A0AAQ3SYX1</accession>
<evidence type="ECO:0000313" key="2">
    <source>
        <dbReference type="Proteomes" id="UP001341281"/>
    </source>
</evidence>
<gene>
    <name evidence="1" type="ORF">U9M48_013106</name>
</gene>
<name>A0AAQ3SYX1_PASNO</name>